<name>A0A7U3YK19_DESPD</name>
<evidence type="ECO:0000313" key="4">
    <source>
        <dbReference type="EMBL" id="ADW16780.1"/>
    </source>
</evidence>
<feature type="signal peptide" evidence="3">
    <location>
        <begin position="1"/>
        <end position="28"/>
    </location>
</feature>
<feature type="region of interest" description="Disordered" evidence="1">
    <location>
        <begin position="100"/>
        <end position="122"/>
    </location>
</feature>
<keyword evidence="3" id="KW-0732">Signal</keyword>
<keyword evidence="2" id="KW-0812">Transmembrane</keyword>
<dbReference type="Proteomes" id="UP000006365">
    <property type="component" value="Chromosome"/>
</dbReference>
<protein>
    <recommendedName>
        <fullName evidence="6">Multidrug transporter</fullName>
    </recommendedName>
</protein>
<reference evidence="4 5" key="1">
    <citation type="journal article" date="2011" name="Stand. Genomic Sci.">
        <title>Complete genome sequence of Desulfobulbus propionicus type strain (1pr3).</title>
        <authorList>
            <person name="Pagani I."/>
            <person name="Lapidus A."/>
            <person name="Nolan M."/>
            <person name="Lucas S."/>
            <person name="Hammon N."/>
            <person name="Deshpande S."/>
            <person name="Cheng J.F."/>
            <person name="Chertkov O."/>
            <person name="Davenport K."/>
            <person name="Tapia R."/>
            <person name="Han C."/>
            <person name="Goodwin L."/>
            <person name="Pitluck S."/>
            <person name="Liolios K."/>
            <person name="Mavromatis K."/>
            <person name="Ivanova N."/>
            <person name="Mikhailova N."/>
            <person name="Pati A."/>
            <person name="Chen A."/>
            <person name="Palaniappan K."/>
            <person name="Land M."/>
            <person name="Hauser L."/>
            <person name="Chang Y.J."/>
            <person name="Jeffries C.D."/>
            <person name="Detter J.C."/>
            <person name="Brambilla E."/>
            <person name="Kannan K.P."/>
            <person name="Djao O.D."/>
            <person name="Rohde M."/>
            <person name="Pukall R."/>
            <person name="Spring S."/>
            <person name="Goker M."/>
            <person name="Sikorski J."/>
            <person name="Woyke T."/>
            <person name="Bristow J."/>
            <person name="Eisen J.A."/>
            <person name="Markowitz V."/>
            <person name="Hugenholtz P."/>
            <person name="Kyrpides N.C."/>
            <person name="Klenk H.P."/>
        </authorList>
    </citation>
    <scope>NUCLEOTIDE SEQUENCE [LARGE SCALE GENOMIC DNA]</scope>
    <source>
        <strain evidence="5">ATCC 33891 / DSM 2032 / 1pr3</strain>
    </source>
</reference>
<proteinExistence type="predicted"/>
<feature type="chain" id="PRO_5030621979" description="Multidrug transporter" evidence="3">
    <location>
        <begin position="29"/>
        <end position="122"/>
    </location>
</feature>
<dbReference type="AlphaFoldDB" id="A0A7U3YK19"/>
<gene>
    <name evidence="4" type="ordered locus">Despr_0604</name>
</gene>
<dbReference type="RefSeq" id="WP_015723325.1">
    <property type="nucleotide sequence ID" value="NC_014972.1"/>
</dbReference>
<dbReference type="PROSITE" id="PS51257">
    <property type="entry name" value="PROKAR_LIPOPROTEIN"/>
    <property type="match status" value="1"/>
</dbReference>
<keyword evidence="2" id="KW-0472">Membrane</keyword>
<evidence type="ECO:0008006" key="6">
    <source>
        <dbReference type="Google" id="ProtNLM"/>
    </source>
</evidence>
<feature type="transmembrane region" description="Helical" evidence="2">
    <location>
        <begin position="52"/>
        <end position="73"/>
    </location>
</feature>
<accession>A0A7U3YK19</accession>
<evidence type="ECO:0000313" key="5">
    <source>
        <dbReference type="Proteomes" id="UP000006365"/>
    </source>
</evidence>
<dbReference type="EMBL" id="CP002364">
    <property type="protein sequence ID" value="ADW16780.1"/>
    <property type="molecule type" value="Genomic_DNA"/>
</dbReference>
<sequence>MGNNQGKKVIWTCLTAVALACTTEPALAMDCSDKARTDPDLMTADIALARPVGIAATVAGFAVFLVSSPFSALGGNTDQAWDSLVAAPATYTFKRPLGDFECDPPEGSTGKVALPETSSPGH</sequence>
<keyword evidence="2" id="KW-1133">Transmembrane helix</keyword>
<evidence type="ECO:0000256" key="3">
    <source>
        <dbReference type="SAM" id="SignalP"/>
    </source>
</evidence>
<evidence type="ECO:0000256" key="2">
    <source>
        <dbReference type="SAM" id="Phobius"/>
    </source>
</evidence>
<organism evidence="4 5">
    <name type="scientific">Desulfobulbus propionicus (strain ATCC 33891 / DSM 2032 / VKM B-1956 / 1pr3)</name>
    <dbReference type="NCBI Taxonomy" id="577650"/>
    <lineage>
        <taxon>Bacteria</taxon>
        <taxon>Pseudomonadati</taxon>
        <taxon>Thermodesulfobacteriota</taxon>
        <taxon>Desulfobulbia</taxon>
        <taxon>Desulfobulbales</taxon>
        <taxon>Desulfobulbaceae</taxon>
        <taxon>Desulfobulbus</taxon>
    </lineage>
</organism>
<evidence type="ECO:0000256" key="1">
    <source>
        <dbReference type="SAM" id="MobiDB-lite"/>
    </source>
</evidence>
<keyword evidence="5" id="KW-1185">Reference proteome</keyword>
<dbReference type="KEGG" id="dpr:Despr_0604"/>